<dbReference type="SUPFAM" id="SSF109604">
    <property type="entry name" value="HD-domain/PDEase-like"/>
    <property type="match status" value="1"/>
</dbReference>
<dbReference type="PANTHER" id="PTHR45138">
    <property type="entry name" value="REGULATORY COMPONENTS OF SENSORY TRANSDUCTION SYSTEM"/>
    <property type="match status" value="1"/>
</dbReference>
<evidence type="ECO:0000259" key="1">
    <source>
        <dbReference type="PROSITE" id="PS50887"/>
    </source>
</evidence>
<dbReference type="InterPro" id="IPR006675">
    <property type="entry name" value="HDIG_dom"/>
</dbReference>
<proteinExistence type="predicted"/>
<dbReference type="PANTHER" id="PTHR45138:SF9">
    <property type="entry name" value="DIGUANYLATE CYCLASE DGCM-RELATED"/>
    <property type="match status" value="1"/>
</dbReference>
<evidence type="ECO:0000313" key="3">
    <source>
        <dbReference type="EMBL" id="PTL55730.1"/>
    </source>
</evidence>
<keyword evidence="4" id="KW-1185">Reference proteome</keyword>
<dbReference type="NCBIfam" id="TIGR00277">
    <property type="entry name" value="HDIG"/>
    <property type="match status" value="1"/>
</dbReference>
<name>A0A2T4UDZ0_9ACTN</name>
<dbReference type="GO" id="GO:0043709">
    <property type="term" value="P:cell adhesion involved in single-species biofilm formation"/>
    <property type="evidence" value="ECO:0007669"/>
    <property type="project" value="TreeGrafter"/>
</dbReference>
<dbReference type="CDD" id="cd01949">
    <property type="entry name" value="GGDEF"/>
    <property type="match status" value="1"/>
</dbReference>
<evidence type="ECO:0008006" key="5">
    <source>
        <dbReference type="Google" id="ProtNLM"/>
    </source>
</evidence>
<feature type="domain" description="HDOD" evidence="2">
    <location>
        <begin position="35"/>
        <end position="230"/>
    </location>
</feature>
<dbReference type="AlphaFoldDB" id="A0A2T4UDZ0"/>
<comment type="caution">
    <text evidence="3">The sequence shown here is derived from an EMBL/GenBank/DDBJ whole genome shotgun (WGS) entry which is preliminary data.</text>
</comment>
<dbReference type="InterPro" id="IPR003607">
    <property type="entry name" value="HD/PDEase_dom"/>
</dbReference>
<accession>A0A2T4UDZ0</accession>
<dbReference type="PROSITE" id="PS51833">
    <property type="entry name" value="HDOD"/>
    <property type="match status" value="1"/>
</dbReference>
<feature type="domain" description="GGDEF" evidence="1">
    <location>
        <begin position="335"/>
        <end position="462"/>
    </location>
</feature>
<dbReference type="OrthoDB" id="9797768at2"/>
<dbReference type="InterPro" id="IPR043128">
    <property type="entry name" value="Rev_trsase/Diguanyl_cyclase"/>
</dbReference>
<dbReference type="NCBIfam" id="TIGR00254">
    <property type="entry name" value="GGDEF"/>
    <property type="match status" value="1"/>
</dbReference>
<dbReference type="GO" id="GO:0005886">
    <property type="term" value="C:plasma membrane"/>
    <property type="evidence" value="ECO:0007669"/>
    <property type="project" value="TreeGrafter"/>
</dbReference>
<dbReference type="Pfam" id="PF00990">
    <property type="entry name" value="GGDEF"/>
    <property type="match status" value="1"/>
</dbReference>
<dbReference type="PROSITE" id="PS50887">
    <property type="entry name" value="GGDEF"/>
    <property type="match status" value="1"/>
</dbReference>
<protein>
    <recommendedName>
        <fullName evidence="5">HDOD domain-containing protein</fullName>
    </recommendedName>
</protein>
<dbReference type="Pfam" id="PF08668">
    <property type="entry name" value="HDOD"/>
    <property type="match status" value="1"/>
</dbReference>
<sequence length="470" mass="49558">MQREAMDGTHEDWTTELDDAAAARCEAALHDLGRLPVFDGTVQRILAVVDDPDATNDQLIAALECDATFAANLLRFANSASRSHPIRARSIRQAVMFVGRDALRRLTLETATYRFLERSRGNGRAAYGQMHLHALSVALSAASAADRAGHGGDLAHLAGLLHDVGKLVLPRAFGDEALDAIATAAPGGSRRVALEREELGIDHAQAGALLARAWGMPDAVVAAIAWHHGGPAGDACPSAEVACVQLANVVATMLTSGDADQSLLQRALERAELHSDVLDDLATQAALASATLADGGTAQRIAHLERLAQRDDLTGIANRRHWTRTVRDALETEHQAGCLLLVDVDRFKQVNDEHGHQVGDLVLGEVAHLLQGYGTAGRLGGDEFALWTPLPLATAHAHAVELLDRLAGAFADRPELPAVGLSIGIAHAPTHAGLLDDLVGIADAALYDAKRAGRGRVALAPDPEPLAQAA</sequence>
<gene>
    <name evidence="3" type="ORF">C7Y72_19060</name>
</gene>
<dbReference type="InterPro" id="IPR000160">
    <property type="entry name" value="GGDEF_dom"/>
</dbReference>
<evidence type="ECO:0000259" key="2">
    <source>
        <dbReference type="PROSITE" id="PS51833"/>
    </source>
</evidence>
<dbReference type="SMART" id="SM00267">
    <property type="entry name" value="GGDEF"/>
    <property type="match status" value="1"/>
</dbReference>
<dbReference type="GO" id="GO:0052621">
    <property type="term" value="F:diguanylate cyclase activity"/>
    <property type="evidence" value="ECO:0007669"/>
    <property type="project" value="TreeGrafter"/>
</dbReference>
<dbReference type="RefSeq" id="WP_107570773.1">
    <property type="nucleotide sequence ID" value="NZ_PYYB01000003.1"/>
</dbReference>
<evidence type="ECO:0000313" key="4">
    <source>
        <dbReference type="Proteomes" id="UP000240739"/>
    </source>
</evidence>
<dbReference type="Gene3D" id="3.30.70.270">
    <property type="match status" value="1"/>
</dbReference>
<dbReference type="GO" id="GO:1902201">
    <property type="term" value="P:negative regulation of bacterial-type flagellum-dependent cell motility"/>
    <property type="evidence" value="ECO:0007669"/>
    <property type="project" value="TreeGrafter"/>
</dbReference>
<dbReference type="Gene3D" id="1.10.3210.10">
    <property type="entry name" value="Hypothetical protein af1432"/>
    <property type="match status" value="1"/>
</dbReference>
<dbReference type="InterPro" id="IPR013976">
    <property type="entry name" value="HDOD"/>
</dbReference>
<dbReference type="Proteomes" id="UP000240739">
    <property type="component" value="Unassembled WGS sequence"/>
</dbReference>
<organism evidence="3 4">
    <name type="scientific">Paraconexibacter algicola</name>
    <dbReference type="NCBI Taxonomy" id="2133960"/>
    <lineage>
        <taxon>Bacteria</taxon>
        <taxon>Bacillati</taxon>
        <taxon>Actinomycetota</taxon>
        <taxon>Thermoleophilia</taxon>
        <taxon>Solirubrobacterales</taxon>
        <taxon>Paraconexibacteraceae</taxon>
        <taxon>Paraconexibacter</taxon>
    </lineage>
</organism>
<dbReference type="EMBL" id="PYYB01000003">
    <property type="protein sequence ID" value="PTL55730.1"/>
    <property type="molecule type" value="Genomic_DNA"/>
</dbReference>
<reference evidence="3 4" key="1">
    <citation type="submission" date="2018-03" db="EMBL/GenBank/DDBJ databases">
        <title>Aquarubrobacter algicola gen. nov., sp. nov., a novel actinobacterium isolated from shallow eutrophic lake during the end of cyanobacterial harmful algal blooms.</title>
        <authorList>
            <person name="Chun S.J."/>
        </authorList>
    </citation>
    <scope>NUCLEOTIDE SEQUENCE [LARGE SCALE GENOMIC DNA]</scope>
    <source>
        <strain evidence="3 4">Seoho-28</strain>
    </source>
</reference>
<dbReference type="SUPFAM" id="SSF55073">
    <property type="entry name" value="Nucleotide cyclase"/>
    <property type="match status" value="1"/>
</dbReference>
<dbReference type="InterPro" id="IPR050469">
    <property type="entry name" value="Diguanylate_Cyclase"/>
</dbReference>
<dbReference type="InterPro" id="IPR029787">
    <property type="entry name" value="Nucleotide_cyclase"/>
</dbReference>
<dbReference type="SMART" id="SM00471">
    <property type="entry name" value="HDc"/>
    <property type="match status" value="1"/>
</dbReference>